<dbReference type="PANTHER" id="PTHR11851">
    <property type="entry name" value="METALLOPROTEASE"/>
    <property type="match status" value="1"/>
</dbReference>
<dbReference type="Proteomes" id="UP000031623">
    <property type="component" value="Chromosome"/>
</dbReference>
<dbReference type="InterPro" id="IPR007863">
    <property type="entry name" value="Peptidase_M16_C"/>
</dbReference>
<dbReference type="Pfam" id="PF00675">
    <property type="entry name" value="Peptidase_M16"/>
    <property type="match status" value="1"/>
</dbReference>
<dbReference type="AlphaFoldDB" id="A0A090AJP1"/>
<dbReference type="KEGG" id="tig:THII_1460"/>
<reference evidence="3 4" key="1">
    <citation type="journal article" date="2014" name="ISME J.">
        <title>Ecophysiology of Thioploca ingrica as revealed by the complete genome sequence supplemented with proteomic evidence.</title>
        <authorList>
            <person name="Kojima H."/>
            <person name="Ogura Y."/>
            <person name="Yamamoto N."/>
            <person name="Togashi T."/>
            <person name="Mori H."/>
            <person name="Watanabe T."/>
            <person name="Nemoto F."/>
            <person name="Kurokawa K."/>
            <person name="Hayashi T."/>
            <person name="Fukui M."/>
        </authorList>
    </citation>
    <scope>NUCLEOTIDE SEQUENCE [LARGE SCALE GENOMIC DNA]</scope>
</reference>
<accession>A0A090AJP1</accession>
<protein>
    <submittedName>
        <fullName evidence="3">Peptidase M16 family protein</fullName>
    </submittedName>
</protein>
<dbReference type="InterPro" id="IPR050361">
    <property type="entry name" value="MPP/UQCRC_Complex"/>
</dbReference>
<dbReference type="Pfam" id="PF05193">
    <property type="entry name" value="Peptidase_M16_C"/>
    <property type="match status" value="1"/>
</dbReference>
<dbReference type="EMBL" id="AP014633">
    <property type="protein sequence ID" value="BAP55757.1"/>
    <property type="molecule type" value="Genomic_DNA"/>
</dbReference>
<name>A0A090AJP1_9GAMM</name>
<evidence type="ECO:0000259" key="1">
    <source>
        <dbReference type="Pfam" id="PF00675"/>
    </source>
</evidence>
<dbReference type="GO" id="GO:0046872">
    <property type="term" value="F:metal ion binding"/>
    <property type="evidence" value="ECO:0007669"/>
    <property type="project" value="InterPro"/>
</dbReference>
<dbReference type="Gene3D" id="3.30.830.10">
    <property type="entry name" value="Metalloenzyme, LuxS/M16 peptidase-like"/>
    <property type="match status" value="2"/>
</dbReference>
<feature type="domain" description="Peptidase M16 N-terminal" evidence="1">
    <location>
        <begin position="49"/>
        <end position="181"/>
    </location>
</feature>
<dbReference type="HOGENOM" id="CLU_009902_6_0_6"/>
<gene>
    <name evidence="3" type="ORF">THII_1460</name>
</gene>
<sequence length="445" mass="48861">MKTGFVNLLILLILLGLSGERSSWAIPTIQSWQTDNGVPVYFVPAPELPMVDVEVVFDAGSARDGDKPGLATLTNSLLNEGAGGHSADQIAEQFDNLGAQVSYSVDRDMATISLRSLTDTKLLQPALEMLAVLITQPDFEASTFERVRQQTLAGLKYQQQSPDTIAEQAFYQAVFAEHPYATLADGTPESVAKLTREDLKAFHTRYYVASNALVAITGALERTAAEQLANTLVKQLVKGDKAPALPPVKPLAEAKTLHLDHPSTQTHLIIGQPGTARKDPDYFTLYVGNYILGDNGLVSRLAKAVREERGLAYSVYSYFLPLRETGPFVASLETRNDQAQQALQVVQSTLRDFVEFGPSTTELEEAKQGITGSFPLRIKSNSNIIGYLSVIGFYQLPLDYLQTFNQKIEAVTLENIKAVFQRRLQLDKLVTVMVGGNPQNPEENR</sequence>
<dbReference type="InterPro" id="IPR011249">
    <property type="entry name" value="Metalloenz_LuxS/M16"/>
</dbReference>
<evidence type="ECO:0000313" key="3">
    <source>
        <dbReference type="EMBL" id="BAP55757.1"/>
    </source>
</evidence>
<dbReference type="STRING" id="40754.THII_1460"/>
<dbReference type="SUPFAM" id="SSF63411">
    <property type="entry name" value="LuxS/MPP-like metallohydrolase"/>
    <property type="match status" value="2"/>
</dbReference>
<dbReference type="OrthoDB" id="9811314at2"/>
<keyword evidence="4" id="KW-1185">Reference proteome</keyword>
<proteinExistence type="predicted"/>
<evidence type="ECO:0000259" key="2">
    <source>
        <dbReference type="Pfam" id="PF05193"/>
    </source>
</evidence>
<feature type="domain" description="Peptidase M16 C-terminal" evidence="2">
    <location>
        <begin position="193"/>
        <end position="369"/>
    </location>
</feature>
<evidence type="ECO:0000313" key="4">
    <source>
        <dbReference type="Proteomes" id="UP000031623"/>
    </source>
</evidence>
<dbReference type="PANTHER" id="PTHR11851:SF224">
    <property type="entry name" value="PROCESSING PROTEASE"/>
    <property type="match status" value="1"/>
</dbReference>
<dbReference type="InterPro" id="IPR011765">
    <property type="entry name" value="Pept_M16_N"/>
</dbReference>
<organism evidence="3 4">
    <name type="scientific">Thioploca ingrica</name>
    <dbReference type="NCBI Taxonomy" id="40754"/>
    <lineage>
        <taxon>Bacteria</taxon>
        <taxon>Pseudomonadati</taxon>
        <taxon>Pseudomonadota</taxon>
        <taxon>Gammaproteobacteria</taxon>
        <taxon>Thiotrichales</taxon>
        <taxon>Thiotrichaceae</taxon>
        <taxon>Thioploca</taxon>
    </lineage>
</organism>